<dbReference type="Pfam" id="PF07734">
    <property type="entry name" value="FBA_1"/>
    <property type="match status" value="1"/>
</dbReference>
<feature type="domain" description="F-box associated beta-propeller type 1" evidence="1">
    <location>
        <begin position="3"/>
        <end position="165"/>
    </location>
</feature>
<protein>
    <recommendedName>
        <fullName evidence="1">F-box associated beta-propeller type 1 domain-containing protein</fullName>
    </recommendedName>
</protein>
<proteinExistence type="predicted"/>
<dbReference type="PANTHER" id="PTHR35546">
    <property type="entry name" value="F-BOX PROTEIN INTERACTION DOMAIN PROTEIN-RELATED"/>
    <property type="match status" value="1"/>
</dbReference>
<dbReference type="NCBIfam" id="TIGR01640">
    <property type="entry name" value="F_box_assoc_1"/>
    <property type="match status" value="1"/>
</dbReference>
<dbReference type="Gramene" id="QL05p071838:mrna">
    <property type="protein sequence ID" value="QL05p071838:mrna:CDS:2"/>
    <property type="gene ID" value="QL05p071838"/>
</dbReference>
<name>A0A7N2LT18_QUELO</name>
<keyword evidence="3" id="KW-1185">Reference proteome</keyword>
<sequence>MEIEVKIYSLKSQAWKKVDEQWKDVEKHLPNKLPVMLSQNPTASLNGAVHWLIVPICGNPNPVSELHSVLAFDIVNEKMRVYKIPVQLKNDNNRSNTSLGVLGGCLCFVVNVQNAKDMYYEVWLMKKYGVESSWTKVYKIEKGAMPEAFWSIEPLIFSGNGKKVLFRGIHFGRVKFIWYDVEKKRGKSVKIQNFPAMFTSSVTSIGSLLLLDGDNDVIGPRQNKRTRSERRR</sequence>
<evidence type="ECO:0000313" key="2">
    <source>
        <dbReference type="EnsemblPlants" id="QL05p071838:mrna:CDS:2"/>
    </source>
</evidence>
<accession>A0A7N2LT18</accession>
<reference evidence="2" key="2">
    <citation type="submission" date="2021-01" db="UniProtKB">
        <authorList>
            <consortium name="EnsemblPlants"/>
        </authorList>
    </citation>
    <scope>IDENTIFICATION</scope>
</reference>
<evidence type="ECO:0000313" key="3">
    <source>
        <dbReference type="Proteomes" id="UP000594261"/>
    </source>
</evidence>
<evidence type="ECO:0000259" key="1">
    <source>
        <dbReference type="Pfam" id="PF07734"/>
    </source>
</evidence>
<reference evidence="2 3" key="1">
    <citation type="journal article" date="2016" name="G3 (Bethesda)">
        <title>First Draft Assembly and Annotation of the Genome of a California Endemic Oak Quercus lobata Nee (Fagaceae).</title>
        <authorList>
            <person name="Sork V.L."/>
            <person name="Fitz-Gibbon S.T."/>
            <person name="Puiu D."/>
            <person name="Crepeau M."/>
            <person name="Gugger P.F."/>
            <person name="Sherman R."/>
            <person name="Stevens K."/>
            <person name="Langley C.H."/>
            <person name="Pellegrini M."/>
            <person name="Salzberg S.L."/>
        </authorList>
    </citation>
    <scope>NUCLEOTIDE SEQUENCE [LARGE SCALE GENOMIC DNA]</scope>
    <source>
        <strain evidence="2 3">cv. SW786</strain>
    </source>
</reference>
<dbReference type="EnsemblPlants" id="QL05p071838:mrna">
    <property type="protein sequence ID" value="QL05p071838:mrna:CDS:2"/>
    <property type="gene ID" value="QL05p071838"/>
</dbReference>
<dbReference type="InParanoid" id="A0A7N2LT18"/>
<dbReference type="InterPro" id="IPR055290">
    <property type="entry name" value="At3g26010-like"/>
</dbReference>
<dbReference type="InterPro" id="IPR017451">
    <property type="entry name" value="F-box-assoc_interact_dom"/>
</dbReference>
<dbReference type="EMBL" id="LRBV02000005">
    <property type="status" value="NOT_ANNOTATED_CDS"/>
    <property type="molecule type" value="Genomic_DNA"/>
</dbReference>
<dbReference type="PANTHER" id="PTHR35546:SF121">
    <property type="entry name" value="F-BOX PROTEIN"/>
    <property type="match status" value="1"/>
</dbReference>
<organism evidence="2 3">
    <name type="scientific">Quercus lobata</name>
    <name type="common">Valley oak</name>
    <dbReference type="NCBI Taxonomy" id="97700"/>
    <lineage>
        <taxon>Eukaryota</taxon>
        <taxon>Viridiplantae</taxon>
        <taxon>Streptophyta</taxon>
        <taxon>Embryophyta</taxon>
        <taxon>Tracheophyta</taxon>
        <taxon>Spermatophyta</taxon>
        <taxon>Magnoliopsida</taxon>
        <taxon>eudicotyledons</taxon>
        <taxon>Gunneridae</taxon>
        <taxon>Pentapetalae</taxon>
        <taxon>rosids</taxon>
        <taxon>fabids</taxon>
        <taxon>Fagales</taxon>
        <taxon>Fagaceae</taxon>
        <taxon>Quercus</taxon>
    </lineage>
</organism>
<dbReference type="AlphaFoldDB" id="A0A7N2LT18"/>
<dbReference type="InterPro" id="IPR006527">
    <property type="entry name" value="F-box-assoc_dom_typ1"/>
</dbReference>
<dbReference type="Proteomes" id="UP000594261">
    <property type="component" value="Chromosome 5"/>
</dbReference>